<feature type="compositionally biased region" description="Basic residues" evidence="1">
    <location>
        <begin position="69"/>
        <end position="80"/>
    </location>
</feature>
<dbReference type="AlphaFoldDB" id="A0A0M3HS97"/>
<feature type="region of interest" description="Disordered" evidence="1">
    <location>
        <begin position="34"/>
        <end position="93"/>
    </location>
</feature>
<evidence type="ECO:0000313" key="2">
    <source>
        <dbReference type="Proteomes" id="UP000036681"/>
    </source>
</evidence>
<protein>
    <submittedName>
        <fullName evidence="3">Uncharacterized protein</fullName>
    </submittedName>
</protein>
<feature type="compositionally biased region" description="Basic and acidic residues" evidence="1">
    <location>
        <begin position="49"/>
        <end position="59"/>
    </location>
</feature>
<name>A0A0M3HS97_ASCLU</name>
<reference evidence="3" key="1">
    <citation type="submission" date="2017-02" db="UniProtKB">
        <authorList>
            <consortium name="WormBaseParasite"/>
        </authorList>
    </citation>
    <scope>IDENTIFICATION</scope>
</reference>
<accession>A0A0M3HS97</accession>
<evidence type="ECO:0000313" key="3">
    <source>
        <dbReference type="WBParaSite" id="ALUE_0000531001-mRNA-1"/>
    </source>
</evidence>
<proteinExistence type="predicted"/>
<keyword evidence="2" id="KW-1185">Reference proteome</keyword>
<dbReference type="Proteomes" id="UP000036681">
    <property type="component" value="Unplaced"/>
</dbReference>
<sequence length="93" mass="10936">MSLQKRVSLRVLSLGEKQPMSHNSIQRMQLRISTKHQRTSERLCQTTDEAAHGKRREPQKNGGLEVKRERRTVREKKRPRQGIFALLEKRAPH</sequence>
<organism evidence="2 3">
    <name type="scientific">Ascaris lumbricoides</name>
    <name type="common">Giant roundworm</name>
    <dbReference type="NCBI Taxonomy" id="6252"/>
    <lineage>
        <taxon>Eukaryota</taxon>
        <taxon>Metazoa</taxon>
        <taxon>Ecdysozoa</taxon>
        <taxon>Nematoda</taxon>
        <taxon>Chromadorea</taxon>
        <taxon>Rhabditida</taxon>
        <taxon>Spirurina</taxon>
        <taxon>Ascaridomorpha</taxon>
        <taxon>Ascaridoidea</taxon>
        <taxon>Ascarididae</taxon>
        <taxon>Ascaris</taxon>
    </lineage>
</organism>
<dbReference type="WBParaSite" id="ALUE_0000531001-mRNA-1">
    <property type="protein sequence ID" value="ALUE_0000531001-mRNA-1"/>
    <property type="gene ID" value="ALUE_0000531001"/>
</dbReference>
<evidence type="ECO:0000256" key="1">
    <source>
        <dbReference type="SAM" id="MobiDB-lite"/>
    </source>
</evidence>